<evidence type="ECO:0000313" key="2">
    <source>
        <dbReference type="EMBL" id="VVC38144.1"/>
    </source>
</evidence>
<gene>
    <name evidence="2" type="ORF">CINCED_3A018008</name>
</gene>
<dbReference type="SUPFAM" id="SSF48403">
    <property type="entry name" value="Ankyrin repeat"/>
    <property type="match status" value="1"/>
</dbReference>
<dbReference type="OrthoDB" id="6575005at2759"/>
<dbReference type="AlphaFoldDB" id="A0A5E4N6J8"/>
<dbReference type="Proteomes" id="UP000325440">
    <property type="component" value="Unassembled WGS sequence"/>
</dbReference>
<feature type="compositionally biased region" description="Basic and acidic residues" evidence="1">
    <location>
        <begin position="11"/>
        <end position="24"/>
    </location>
</feature>
<name>A0A5E4N6J8_9HEMI</name>
<dbReference type="InterPro" id="IPR036770">
    <property type="entry name" value="Ankyrin_rpt-contain_sf"/>
</dbReference>
<feature type="region of interest" description="Disordered" evidence="1">
    <location>
        <begin position="161"/>
        <end position="184"/>
    </location>
</feature>
<reference evidence="2 3" key="1">
    <citation type="submission" date="2019-08" db="EMBL/GenBank/DDBJ databases">
        <authorList>
            <person name="Alioto T."/>
            <person name="Alioto T."/>
            <person name="Gomez Garrido J."/>
        </authorList>
    </citation>
    <scope>NUCLEOTIDE SEQUENCE [LARGE SCALE GENOMIC DNA]</scope>
</reference>
<dbReference type="EMBL" id="CABPRJ010001464">
    <property type="protein sequence ID" value="VVC38144.1"/>
    <property type="molecule type" value="Genomic_DNA"/>
</dbReference>
<keyword evidence="3" id="KW-1185">Reference proteome</keyword>
<sequence length="565" mass="63511">MENNGSSAMDLGRKTDSERNNHTPQDHRLIGMIVVAVLTESLKIRVKLGLIADTEYLKLGLDGHGQKRFQIFYGQKIYLSIDRPNYCCTVLIPPTAVVDAYTAGHRTRNMRIATVQTKNGSLSAIRETAYPVTRRNNNRRVMCGPRTCLVYYATRCRRRGTLPRDDDDDDNNDDNVIPRGSRARRASRAHLQFGNVCRRRPYAPGVFFRPLQVRRAHRAPRTGGGGAHSVMEFRVSKLKMFNPIFSLTKQSYFACDSSAKKWYETVPKCVEPIHLKKCCNTLLSMTKKSINHSIPLDFTISATAASNGHMDCLVYARSLGFQWDSKTCKNAASNGHLNILKYAHENSCPWDKTTCTAAAKYGHLDILSYAHENGCPWDKNTCSSAALHGHVSILKYAHEHGCPWDEQTCRWAAKGGRLLTLKYAHENGCPWNVKTCKSAARNGYLKTLKYAHKHGCPWDVSTTIMAARNGDLKMLKYAHENGCPWNERVCSEAAGSGNLNVLKYAHKNNCPWDDSTCISAAQSRNRDAYNYALKNGCPLFGPIDVEETIESFRAYCSTVVFERYV</sequence>
<dbReference type="InterPro" id="IPR052050">
    <property type="entry name" value="SecEffector_AnkRepeat"/>
</dbReference>
<proteinExistence type="predicted"/>
<protein>
    <submittedName>
        <fullName evidence="2">Ankyrin repeat-containing domain</fullName>
    </submittedName>
</protein>
<dbReference type="PANTHER" id="PTHR46586">
    <property type="entry name" value="ANKYRIN REPEAT-CONTAINING PROTEIN"/>
    <property type="match status" value="1"/>
</dbReference>
<accession>A0A5E4N6J8</accession>
<feature type="region of interest" description="Disordered" evidence="1">
    <location>
        <begin position="1"/>
        <end position="24"/>
    </location>
</feature>
<evidence type="ECO:0000256" key="1">
    <source>
        <dbReference type="SAM" id="MobiDB-lite"/>
    </source>
</evidence>
<dbReference type="PANTHER" id="PTHR46586:SF3">
    <property type="entry name" value="ANKYRIN REPEAT-CONTAINING PROTEIN"/>
    <property type="match status" value="1"/>
</dbReference>
<dbReference type="Gene3D" id="1.25.40.20">
    <property type="entry name" value="Ankyrin repeat-containing domain"/>
    <property type="match status" value="1"/>
</dbReference>
<evidence type="ECO:0000313" key="3">
    <source>
        <dbReference type="Proteomes" id="UP000325440"/>
    </source>
</evidence>
<organism evidence="2 3">
    <name type="scientific">Cinara cedri</name>
    <dbReference type="NCBI Taxonomy" id="506608"/>
    <lineage>
        <taxon>Eukaryota</taxon>
        <taxon>Metazoa</taxon>
        <taxon>Ecdysozoa</taxon>
        <taxon>Arthropoda</taxon>
        <taxon>Hexapoda</taxon>
        <taxon>Insecta</taxon>
        <taxon>Pterygota</taxon>
        <taxon>Neoptera</taxon>
        <taxon>Paraneoptera</taxon>
        <taxon>Hemiptera</taxon>
        <taxon>Sternorrhyncha</taxon>
        <taxon>Aphidomorpha</taxon>
        <taxon>Aphidoidea</taxon>
        <taxon>Aphididae</taxon>
        <taxon>Lachninae</taxon>
        <taxon>Cinara</taxon>
    </lineage>
</organism>